<evidence type="ECO:0000313" key="3">
    <source>
        <dbReference type="Proteomes" id="UP001139682"/>
    </source>
</evidence>
<dbReference type="GO" id="GO:0003677">
    <property type="term" value="F:DNA binding"/>
    <property type="evidence" value="ECO:0007669"/>
    <property type="project" value="InterPro"/>
</dbReference>
<organism evidence="2 3">
    <name type="scientific">Stutzerimonas marianensis</name>
    <dbReference type="NCBI Taxonomy" id="2929513"/>
    <lineage>
        <taxon>Bacteria</taxon>
        <taxon>Pseudomonadati</taxon>
        <taxon>Pseudomonadota</taxon>
        <taxon>Gammaproteobacteria</taxon>
        <taxon>Pseudomonadales</taxon>
        <taxon>Pseudomonadaceae</taxon>
        <taxon>Stutzerimonas</taxon>
    </lineage>
</organism>
<evidence type="ECO:0000313" key="2">
    <source>
        <dbReference type="EMBL" id="MCJ0972708.1"/>
    </source>
</evidence>
<evidence type="ECO:0000256" key="1">
    <source>
        <dbReference type="SAM" id="MobiDB-lite"/>
    </source>
</evidence>
<reference evidence="2" key="1">
    <citation type="submission" date="2022-03" db="EMBL/GenBank/DDBJ databases">
        <title>Pseudomonas marianensis sp. nov., a marine bacterium isolated from deep-sea sediments of the Mariana Trench.</title>
        <authorList>
            <person name="Wei Y."/>
        </authorList>
    </citation>
    <scope>NUCLEOTIDE SEQUENCE</scope>
    <source>
        <strain evidence="2">PS1</strain>
    </source>
</reference>
<protein>
    <submittedName>
        <fullName evidence="2">Helix-turn-helix domain-containing protein</fullName>
    </submittedName>
</protein>
<proteinExistence type="predicted"/>
<dbReference type="Proteomes" id="UP001139682">
    <property type="component" value="Unassembled WGS sequence"/>
</dbReference>
<dbReference type="RefSeq" id="WP_243604892.1">
    <property type="nucleotide sequence ID" value="NZ_JALGRD010000002.1"/>
</dbReference>
<name>A0A9X2AQU3_9GAMM</name>
<dbReference type="Gene3D" id="1.10.260.40">
    <property type="entry name" value="lambda repressor-like DNA-binding domains"/>
    <property type="match status" value="1"/>
</dbReference>
<feature type="region of interest" description="Disordered" evidence="1">
    <location>
        <begin position="78"/>
        <end position="119"/>
    </location>
</feature>
<sequence length="141" mass="14914">MGNSIADYSSAVAWAVDKVGGPVSAAKICGVSRTAVDKWISKGTLPRTEYTGESKHAERLAAASGGAFTASDLLKPSVPVAPAEQINPRQEQQPQPEGFVERRRPGAQSHAGIRTGRRFTDATVREQIVAIGKAAKGEFPE</sequence>
<dbReference type="SUPFAM" id="SSF47413">
    <property type="entry name" value="lambda repressor-like DNA-binding domains"/>
    <property type="match status" value="1"/>
</dbReference>
<dbReference type="InterPro" id="IPR010982">
    <property type="entry name" value="Lambda_DNA-bd_dom_sf"/>
</dbReference>
<accession>A0A9X2AQU3</accession>
<dbReference type="EMBL" id="JALGRD010000002">
    <property type="protein sequence ID" value="MCJ0972708.1"/>
    <property type="molecule type" value="Genomic_DNA"/>
</dbReference>
<dbReference type="AlphaFoldDB" id="A0A9X2AQU3"/>
<keyword evidence="3" id="KW-1185">Reference proteome</keyword>
<comment type="caution">
    <text evidence="2">The sequence shown here is derived from an EMBL/GenBank/DDBJ whole genome shotgun (WGS) entry which is preliminary data.</text>
</comment>
<gene>
    <name evidence="2" type="ORF">MST27_04920</name>
</gene>